<name>V9KXZ9_CALMI</name>
<feature type="domain" description="Bud22" evidence="6">
    <location>
        <begin position="378"/>
        <end position="438"/>
    </location>
</feature>
<dbReference type="PANTHER" id="PTHR23325">
    <property type="entry name" value="SERUM RESPONSE FACTOR-BINDING"/>
    <property type="match status" value="1"/>
</dbReference>
<dbReference type="GO" id="GO:0030490">
    <property type="term" value="P:maturation of SSU-rRNA"/>
    <property type="evidence" value="ECO:0007669"/>
    <property type="project" value="TreeGrafter"/>
</dbReference>
<evidence type="ECO:0000256" key="4">
    <source>
        <dbReference type="ARBA" id="ARBA00033254"/>
    </source>
</evidence>
<dbReference type="EMBL" id="JW870742">
    <property type="protein sequence ID" value="AFP03260.1"/>
    <property type="molecule type" value="mRNA"/>
</dbReference>
<feature type="compositionally biased region" description="Basic and acidic residues" evidence="5">
    <location>
        <begin position="263"/>
        <end position="277"/>
    </location>
</feature>
<dbReference type="AlphaFoldDB" id="V9KXZ9"/>
<evidence type="ECO:0000313" key="7">
    <source>
        <dbReference type="EMBL" id="AFP03260.1"/>
    </source>
</evidence>
<dbReference type="Pfam" id="PF09073">
    <property type="entry name" value="BUD22"/>
    <property type="match status" value="1"/>
</dbReference>
<evidence type="ECO:0000256" key="5">
    <source>
        <dbReference type="SAM" id="MobiDB-lite"/>
    </source>
</evidence>
<dbReference type="InterPro" id="IPR037393">
    <property type="entry name" value="Bud22/SRFB1"/>
</dbReference>
<organism evidence="7">
    <name type="scientific">Callorhinchus milii</name>
    <name type="common">Ghost shark</name>
    <dbReference type="NCBI Taxonomy" id="7868"/>
    <lineage>
        <taxon>Eukaryota</taxon>
        <taxon>Metazoa</taxon>
        <taxon>Chordata</taxon>
        <taxon>Craniata</taxon>
        <taxon>Vertebrata</taxon>
        <taxon>Chondrichthyes</taxon>
        <taxon>Holocephali</taxon>
        <taxon>Chimaeriformes</taxon>
        <taxon>Callorhinchidae</taxon>
        <taxon>Callorhinchus</taxon>
    </lineage>
</organism>
<feature type="compositionally biased region" description="Basic and acidic residues" evidence="5">
    <location>
        <begin position="160"/>
        <end position="169"/>
    </location>
</feature>
<dbReference type="GO" id="GO:0030686">
    <property type="term" value="C:90S preribosome"/>
    <property type="evidence" value="ECO:0007669"/>
    <property type="project" value="TreeGrafter"/>
</dbReference>
<comment type="function">
    <text evidence="3">May be involved in regulating transcriptional activation of cardiac genes during the aging process. May play a role in biosynthesis and/or processing of SLC2A4 in adipose cells.</text>
</comment>
<keyword evidence="2" id="KW-0175">Coiled coil</keyword>
<sequence>MAAPVNVNNQVVKMRKDVRTARTLVIRKLTRHMTQLKAKKGTADAICKNQKRAERLLEEIHALKDLRPDEVSKTALQGNLSFEKICKKPNCTVTERAIARLASHPLVSKKIAAIKVAVDAFKDSRHQQKEKEQDSCNKPDVVKEPVQQAEQQLVSPNEATEVKPTKLADGETVTTAGEQILAIKERKCELETLNRENRDKDSNSVPQAAKESTMSQEVGEENRSISSQTLKEPQVAAETQPTKPVEDNTINLDITGNLESSSDEEKKYFDDSTEERFYNQSSSDDDSSLDDFFIGKVKRTKKKKQEGDTDSEINTEEQGKKTAFSSVRKANIAASGTADKNKNTSKRIKLESVFCTNLSSKAAELKRSHQTNTKFNRAAVVQRNPPNKHLPARGGARERPGVMTSRTPQSLHPSWEASKRRKAQAQIQAFQGTKIRFDDD</sequence>
<dbReference type="PANTHER" id="PTHR23325:SF1">
    <property type="entry name" value="SERUM RESPONSE FACTOR-BINDING PROTEIN 1"/>
    <property type="match status" value="1"/>
</dbReference>
<proteinExistence type="evidence at transcript level"/>
<evidence type="ECO:0000256" key="1">
    <source>
        <dbReference type="ARBA" id="ARBA00013459"/>
    </source>
</evidence>
<dbReference type="GO" id="GO:0005634">
    <property type="term" value="C:nucleus"/>
    <property type="evidence" value="ECO:0007669"/>
    <property type="project" value="TreeGrafter"/>
</dbReference>
<feature type="region of interest" description="Disordered" evidence="5">
    <location>
        <begin position="384"/>
        <end position="440"/>
    </location>
</feature>
<evidence type="ECO:0000256" key="2">
    <source>
        <dbReference type="ARBA" id="ARBA00023054"/>
    </source>
</evidence>
<feature type="region of interest" description="Disordered" evidence="5">
    <location>
        <begin position="192"/>
        <end position="325"/>
    </location>
</feature>
<feature type="compositionally biased region" description="Polar residues" evidence="5">
    <location>
        <begin position="203"/>
        <end position="216"/>
    </location>
</feature>
<feature type="region of interest" description="Disordered" evidence="5">
    <location>
        <begin position="152"/>
        <end position="173"/>
    </location>
</feature>
<protein>
    <recommendedName>
        <fullName evidence="1">Serum response factor-binding protein 1</fullName>
    </recommendedName>
    <alternativeName>
        <fullName evidence="4">SRF-dependent transcription regulation-associated protein</fullName>
    </alternativeName>
</protein>
<dbReference type="InterPro" id="IPR015158">
    <property type="entry name" value="Bud22_dom"/>
</dbReference>
<evidence type="ECO:0000256" key="3">
    <source>
        <dbReference type="ARBA" id="ARBA00025646"/>
    </source>
</evidence>
<accession>V9KXZ9</accession>
<feature type="compositionally biased region" description="Basic and acidic residues" evidence="5">
    <location>
        <begin position="192"/>
        <end position="202"/>
    </location>
</feature>
<reference evidence="7" key="1">
    <citation type="journal article" date="2014" name="Nature">
        <title>Elephant shark genome provides unique insights into gnathostome evolution.</title>
        <authorList>
            <consortium name="International Elephant Shark Genome Sequencing Consortium"/>
            <person name="Venkatesh B."/>
            <person name="Lee A.P."/>
            <person name="Ravi V."/>
            <person name="Maurya A.K."/>
            <person name="Lian M.M."/>
            <person name="Swann J.B."/>
            <person name="Ohta Y."/>
            <person name="Flajnik M.F."/>
            <person name="Sutoh Y."/>
            <person name="Kasahara M."/>
            <person name="Hoon S."/>
            <person name="Gangu V."/>
            <person name="Roy S.W."/>
            <person name="Irimia M."/>
            <person name="Korzh V."/>
            <person name="Kondrychyn I."/>
            <person name="Lim Z.W."/>
            <person name="Tay B.H."/>
            <person name="Tohari S."/>
            <person name="Kong K.W."/>
            <person name="Ho S."/>
            <person name="Lorente-Galdos B."/>
            <person name="Quilez J."/>
            <person name="Marques-Bonet T."/>
            <person name="Raney B.J."/>
            <person name="Ingham P.W."/>
            <person name="Tay A."/>
            <person name="Hillier L.W."/>
            <person name="Minx P."/>
            <person name="Boehm T."/>
            <person name="Wilson R.K."/>
            <person name="Brenner S."/>
            <person name="Warren W.C."/>
        </authorList>
    </citation>
    <scope>NUCLEOTIDE SEQUENCE</scope>
    <source>
        <tissue evidence="7">Gills</tissue>
    </source>
</reference>
<feature type="compositionally biased region" description="Polar residues" evidence="5">
    <location>
        <begin position="224"/>
        <end position="260"/>
    </location>
</feature>
<evidence type="ECO:0000259" key="6">
    <source>
        <dbReference type="Pfam" id="PF09073"/>
    </source>
</evidence>